<keyword evidence="9" id="KW-1185">Reference proteome</keyword>
<evidence type="ECO:0000313" key="8">
    <source>
        <dbReference type="EMBL" id="MCP3427815.1"/>
    </source>
</evidence>
<dbReference type="InterPro" id="IPR010810">
    <property type="entry name" value="Flagellin_hook_IN_motif"/>
</dbReference>
<evidence type="ECO:0000256" key="1">
    <source>
        <dbReference type="ARBA" id="ARBA00009764"/>
    </source>
</evidence>
<evidence type="ECO:0000256" key="5">
    <source>
        <dbReference type="RuleBase" id="RU362066"/>
    </source>
</evidence>
<dbReference type="Pfam" id="PF07196">
    <property type="entry name" value="Flagellin_IN"/>
    <property type="match status" value="1"/>
</dbReference>
<accession>A0AA41WXD7</accession>
<dbReference type="GO" id="GO:0005576">
    <property type="term" value="C:extracellular region"/>
    <property type="evidence" value="ECO:0007669"/>
    <property type="project" value="UniProtKB-SubCell"/>
</dbReference>
<feature type="domain" description="Flagellar hook-associated protein 2 N-terminal" evidence="6">
    <location>
        <begin position="10"/>
        <end position="110"/>
    </location>
</feature>
<comment type="similarity">
    <text evidence="1 5">Belongs to the FliD family.</text>
</comment>
<dbReference type="Pfam" id="PF07195">
    <property type="entry name" value="FliD_C"/>
    <property type="match status" value="1"/>
</dbReference>
<proteinExistence type="inferred from homology"/>
<dbReference type="GO" id="GO:0071973">
    <property type="term" value="P:bacterial-type flagellum-dependent cell motility"/>
    <property type="evidence" value="ECO:0007669"/>
    <property type="project" value="TreeGrafter"/>
</dbReference>
<keyword evidence="8" id="KW-0969">Cilium</keyword>
<dbReference type="InterPro" id="IPR010809">
    <property type="entry name" value="FliD_C"/>
</dbReference>
<evidence type="ECO:0000256" key="4">
    <source>
        <dbReference type="ARBA" id="ARBA00023143"/>
    </source>
</evidence>
<dbReference type="PANTHER" id="PTHR30288">
    <property type="entry name" value="FLAGELLAR CAP/ASSEMBLY PROTEIN FLID"/>
    <property type="match status" value="1"/>
</dbReference>
<organism evidence="8 9">
    <name type="scientific">Opacimonas viscosa</name>
    <dbReference type="NCBI Taxonomy" id="2961944"/>
    <lineage>
        <taxon>Bacteria</taxon>
        <taxon>Pseudomonadati</taxon>
        <taxon>Pseudomonadota</taxon>
        <taxon>Gammaproteobacteria</taxon>
        <taxon>Alteromonadales</taxon>
        <taxon>Alteromonadaceae</taxon>
        <taxon>Opacimonas</taxon>
    </lineage>
</organism>
<evidence type="ECO:0000256" key="2">
    <source>
        <dbReference type="ARBA" id="ARBA00011255"/>
    </source>
</evidence>
<comment type="caution">
    <text evidence="8">The sequence shown here is derived from an EMBL/GenBank/DDBJ whole genome shotgun (WGS) entry which is preliminary data.</text>
</comment>
<dbReference type="InterPro" id="IPR003481">
    <property type="entry name" value="FliD_N"/>
</dbReference>
<comment type="subunit">
    <text evidence="2 5">Homopentamer.</text>
</comment>
<dbReference type="GO" id="GO:0007155">
    <property type="term" value="P:cell adhesion"/>
    <property type="evidence" value="ECO:0007669"/>
    <property type="project" value="InterPro"/>
</dbReference>
<keyword evidence="5" id="KW-0964">Secreted</keyword>
<evidence type="ECO:0000259" key="6">
    <source>
        <dbReference type="Pfam" id="PF02465"/>
    </source>
</evidence>
<comment type="function">
    <text evidence="5">Required for morphogenesis and for the elongation of the flagellar filament by facilitating polymerization of the flagellin monomers at the tip of growing filament. Forms a capping structure, which prevents flagellin subunits (transported through the central channel of the flagellum) from leaking out without polymerization at the distal end.</text>
</comment>
<protein>
    <recommendedName>
        <fullName evidence="5">Flagellar hook-associated protein 2</fullName>
        <shortName evidence="5">HAP2</shortName>
    </recommendedName>
    <alternativeName>
        <fullName evidence="5">Flagellar cap protein</fullName>
    </alternativeName>
</protein>
<keyword evidence="3" id="KW-0175">Coiled coil</keyword>
<gene>
    <name evidence="8" type="primary">fliD</name>
    <name evidence="8" type="ORF">NLF92_02525</name>
</gene>
<feature type="domain" description="Flagellar hook-associated protein 2 C-terminal" evidence="7">
    <location>
        <begin position="235"/>
        <end position="473"/>
    </location>
</feature>
<dbReference type="GO" id="GO:0009424">
    <property type="term" value="C:bacterial-type flagellum hook"/>
    <property type="evidence" value="ECO:0007669"/>
    <property type="project" value="UniProtKB-UniRule"/>
</dbReference>
<dbReference type="Proteomes" id="UP001165413">
    <property type="component" value="Unassembled WGS sequence"/>
</dbReference>
<evidence type="ECO:0000259" key="7">
    <source>
        <dbReference type="Pfam" id="PF07195"/>
    </source>
</evidence>
<dbReference type="AlphaFoldDB" id="A0AA41WXD7"/>
<comment type="subcellular location">
    <subcellularLocation>
        <location evidence="5">Secreted</location>
    </subcellularLocation>
    <subcellularLocation>
        <location evidence="5">Bacterial flagellum</location>
    </subcellularLocation>
</comment>
<dbReference type="InterPro" id="IPR040026">
    <property type="entry name" value="FliD"/>
</dbReference>
<dbReference type="RefSeq" id="WP_254098534.1">
    <property type="nucleotide sequence ID" value="NZ_JANATA010000002.1"/>
</dbReference>
<evidence type="ECO:0000313" key="9">
    <source>
        <dbReference type="Proteomes" id="UP001165413"/>
    </source>
</evidence>
<keyword evidence="8" id="KW-0966">Cell projection</keyword>
<dbReference type="Pfam" id="PF02465">
    <property type="entry name" value="FliD_N"/>
    <property type="match status" value="1"/>
</dbReference>
<dbReference type="PANTHER" id="PTHR30288:SF0">
    <property type="entry name" value="FLAGELLAR HOOK-ASSOCIATED PROTEIN 2"/>
    <property type="match status" value="1"/>
</dbReference>
<name>A0AA41WXD7_9ALTE</name>
<evidence type="ECO:0000256" key="3">
    <source>
        <dbReference type="ARBA" id="ARBA00023054"/>
    </source>
</evidence>
<dbReference type="EMBL" id="JANATA010000002">
    <property type="protein sequence ID" value="MCP3427815.1"/>
    <property type="molecule type" value="Genomic_DNA"/>
</dbReference>
<sequence length="483" mass="50850">MSIQSLGVGSGLDLESLVGQLLNAERAPKVAALDRRESAVESTISSFGKLKSKLSDFQTSLEDLLEASDLQSRKPLISEPSEDIEVLEATAGSKALEGAYQVTVQQLASGSRIETVNAQNGGFANSADSVLSSGTGKLTFSLASDSDSFSIDVTAGMTLTELREAINANEDNFGVSANIIDTGTADGVKLVFLSEKTGKGNDLIIENTDDIAELQKLSTTDSTGTASYLSPVVAADNAKAVIDGIAVESTSNEFENTIQNVSFTVKDVSPFGNDGVTRQATELNIGLDKDATKEKIEAFVEKYNSLVDEIDSLTSYGETDADADGALAGDSMTRGIRQGLSSIVGSAVAGNALGGLFSIGVELDSDGRLEIGSSDFGLGSGAERLDDALDDNFDEIANLFASENTGIAYLLNDFVEQYISSSGLISSRETTAKSEQDAINDDRATLELRMASYEDTLRDKYLNLDQTVARLNQTSQALLSSLG</sequence>
<keyword evidence="8" id="KW-0282">Flagellum</keyword>
<dbReference type="GO" id="GO:0009421">
    <property type="term" value="C:bacterial-type flagellum filament cap"/>
    <property type="evidence" value="ECO:0007669"/>
    <property type="project" value="InterPro"/>
</dbReference>
<reference evidence="8" key="1">
    <citation type="submission" date="2022-07" db="EMBL/GenBank/DDBJ databases">
        <title>Characterization of the Novel Bacterium Alteromonas immobilis LMIT006 and Alteromonas gregis LMIT007.</title>
        <authorList>
            <person name="Lin X."/>
        </authorList>
    </citation>
    <scope>NUCLEOTIDE SEQUENCE</scope>
    <source>
        <strain evidence="8">LMIT007</strain>
    </source>
</reference>
<keyword evidence="4 5" id="KW-0975">Bacterial flagellum</keyword>